<keyword evidence="3" id="KW-0966">Cell projection</keyword>
<proteinExistence type="predicted"/>
<organism evidence="3 4">
    <name type="scientific">Texcoconibacillus texcoconensis</name>
    <dbReference type="NCBI Taxonomy" id="1095777"/>
    <lineage>
        <taxon>Bacteria</taxon>
        <taxon>Bacillati</taxon>
        <taxon>Bacillota</taxon>
        <taxon>Bacilli</taxon>
        <taxon>Bacillales</taxon>
        <taxon>Bacillaceae</taxon>
        <taxon>Texcoconibacillus</taxon>
    </lineage>
</organism>
<evidence type="ECO:0000313" key="4">
    <source>
        <dbReference type="Proteomes" id="UP000551878"/>
    </source>
</evidence>
<name>A0A840QNJ9_9BACI</name>
<dbReference type="RefSeq" id="WP_184663375.1">
    <property type="nucleotide sequence ID" value="NZ_JACHHB010000004.1"/>
</dbReference>
<accession>A0A840QNJ9</accession>
<dbReference type="Pfam" id="PF12945">
    <property type="entry name" value="PilZNR"/>
    <property type="match status" value="1"/>
</dbReference>
<reference evidence="3 4" key="1">
    <citation type="submission" date="2020-08" db="EMBL/GenBank/DDBJ databases">
        <title>Genomic Encyclopedia of Type Strains, Phase IV (KMG-IV): sequencing the most valuable type-strain genomes for metagenomic binning, comparative biology and taxonomic classification.</title>
        <authorList>
            <person name="Goeker M."/>
        </authorList>
    </citation>
    <scope>NUCLEOTIDE SEQUENCE [LARGE SCALE GENOMIC DNA]</scope>
    <source>
        <strain evidence="3 4">DSM 24696</strain>
    </source>
</reference>
<dbReference type="InterPro" id="IPR009875">
    <property type="entry name" value="PilZ_domain"/>
</dbReference>
<evidence type="ECO:0000259" key="1">
    <source>
        <dbReference type="Pfam" id="PF07238"/>
    </source>
</evidence>
<dbReference type="GO" id="GO:0035438">
    <property type="term" value="F:cyclic-di-GMP binding"/>
    <property type="evidence" value="ECO:0007669"/>
    <property type="project" value="InterPro"/>
</dbReference>
<feature type="domain" description="Type III secretion system flagellar brake protein YcgR PilZN" evidence="2">
    <location>
        <begin position="3"/>
        <end position="90"/>
    </location>
</feature>
<dbReference type="InterPro" id="IPR009926">
    <property type="entry name" value="T3SS_YcgR_PilZN"/>
</dbReference>
<dbReference type="EMBL" id="JACHHB010000004">
    <property type="protein sequence ID" value="MBB5172913.1"/>
    <property type="molecule type" value="Genomic_DNA"/>
</dbReference>
<dbReference type="AlphaFoldDB" id="A0A840QNJ9"/>
<keyword evidence="4" id="KW-1185">Reference proteome</keyword>
<gene>
    <name evidence="3" type="ORF">HNQ41_001076</name>
</gene>
<sequence>MINIGDKIFLALHEEGEEKARFRCRLVDQSEGVFIVDYPIDEKTNRTNYFYQGTQFRAWFLGSDEAIYLFETELLHKQPGNVPSLVLKDPGKDNYLRIQRRKYVRVEAATDVAVYPITENRMEPFTSVSVDVSGGGLAVVMPENHGLKAGDRCQVWVVVHFLDETIDYVNAVCEFVRIHDGHNGGRDKGSLKFIDIKEQDRQKLIRYCFDRQRFLRQKEQLD</sequence>
<dbReference type="Proteomes" id="UP000551878">
    <property type="component" value="Unassembled WGS sequence"/>
</dbReference>
<evidence type="ECO:0000313" key="3">
    <source>
        <dbReference type="EMBL" id="MBB5172913.1"/>
    </source>
</evidence>
<evidence type="ECO:0000259" key="2">
    <source>
        <dbReference type="Pfam" id="PF12945"/>
    </source>
</evidence>
<dbReference type="Gene3D" id="2.40.10.220">
    <property type="entry name" value="predicted glycosyltransferase like domains"/>
    <property type="match status" value="1"/>
</dbReference>
<feature type="domain" description="PilZ" evidence="1">
    <location>
        <begin position="99"/>
        <end position="209"/>
    </location>
</feature>
<keyword evidence="3" id="KW-0969">Cilium</keyword>
<comment type="caution">
    <text evidence="3">The sequence shown here is derived from an EMBL/GenBank/DDBJ whole genome shotgun (WGS) entry which is preliminary data.</text>
</comment>
<keyword evidence="3" id="KW-0282">Flagellum</keyword>
<protein>
    <submittedName>
        <fullName evidence="3">C-di-GMP-binding flagellar brake protein YcgR</fullName>
    </submittedName>
</protein>
<dbReference type="Pfam" id="PF07238">
    <property type="entry name" value="PilZ"/>
    <property type="match status" value="1"/>
</dbReference>